<reference evidence="15 16" key="1">
    <citation type="submission" date="2020-07" db="EMBL/GenBank/DDBJ databases">
        <title>Huge and variable diversity of episymbiotic CPR bacteria and DPANN archaea in groundwater ecosystems.</title>
        <authorList>
            <person name="He C.Y."/>
            <person name="Keren R."/>
            <person name="Whittaker M."/>
            <person name="Farag I.F."/>
            <person name="Doudna J."/>
            <person name="Cate J.H.D."/>
            <person name="Banfield J.F."/>
        </authorList>
    </citation>
    <scope>NUCLEOTIDE SEQUENCE [LARGE SCALE GENOMIC DNA]</scope>
    <source>
        <strain evidence="15">NC_groundwater_70_Ag_B-0.1um_54_66</strain>
    </source>
</reference>
<feature type="binding site" evidence="11">
    <location>
        <begin position="95"/>
        <end position="102"/>
    </location>
    <ligand>
        <name>ATP</name>
        <dbReference type="ChEBI" id="CHEBI:30616"/>
    </ligand>
</feature>
<dbReference type="Gene3D" id="3.30.230.10">
    <property type="match status" value="1"/>
</dbReference>
<evidence type="ECO:0000313" key="15">
    <source>
        <dbReference type="EMBL" id="QQG36660.1"/>
    </source>
</evidence>
<dbReference type="GO" id="GO:0016787">
    <property type="term" value="F:hydrolase activity"/>
    <property type="evidence" value="ECO:0007669"/>
    <property type="project" value="UniProtKB-KW"/>
</dbReference>
<dbReference type="InterPro" id="IPR014721">
    <property type="entry name" value="Ribsml_uS5_D2-typ_fold_subgr"/>
</dbReference>
<dbReference type="InterPro" id="IPR041166">
    <property type="entry name" value="Rubredoxin_2"/>
</dbReference>
<keyword evidence="5" id="KW-0378">Hydrolase</keyword>
<proteinExistence type="inferred from homology"/>
<keyword evidence="4 13" id="KW-0863">Zinc-finger</keyword>
<keyword evidence="10 11" id="KW-0234">DNA repair</keyword>
<dbReference type="SUPFAM" id="SSF54211">
    <property type="entry name" value="Ribosomal protein S5 domain 2-like"/>
    <property type="match status" value="1"/>
</dbReference>
<feature type="domain" description="RecA family profile 1" evidence="14">
    <location>
        <begin position="66"/>
        <end position="217"/>
    </location>
</feature>
<keyword evidence="8 11" id="KW-0346">Stress response</keyword>
<comment type="similarity">
    <text evidence="11 13">Belongs to the RecA family. RadA subfamily.</text>
</comment>
<keyword evidence="1 11" id="KW-0479">Metal-binding</keyword>
<evidence type="ECO:0000256" key="1">
    <source>
        <dbReference type="ARBA" id="ARBA00022723"/>
    </source>
</evidence>
<dbReference type="Pfam" id="PF06745">
    <property type="entry name" value="ATPase"/>
    <property type="match status" value="1"/>
</dbReference>
<feature type="region of interest" description="Lon-protease-like" evidence="11">
    <location>
        <begin position="353"/>
        <end position="466"/>
    </location>
</feature>
<gene>
    <name evidence="11 15" type="primary">radA</name>
    <name evidence="15" type="ORF">HYS17_02490</name>
</gene>
<evidence type="ECO:0000256" key="11">
    <source>
        <dbReference type="HAMAP-Rule" id="MF_01498"/>
    </source>
</evidence>
<keyword evidence="2 11" id="KW-0547">Nucleotide-binding</keyword>
<dbReference type="EMBL" id="CP066681">
    <property type="protein sequence ID" value="QQG36660.1"/>
    <property type="molecule type" value="Genomic_DNA"/>
</dbReference>
<dbReference type="InterPro" id="IPR014774">
    <property type="entry name" value="KaiC-like_dom"/>
</dbReference>
<dbReference type="GO" id="GO:0000725">
    <property type="term" value="P:recombinational repair"/>
    <property type="evidence" value="ECO:0007669"/>
    <property type="project" value="UniProtKB-UniRule"/>
</dbReference>
<dbReference type="AlphaFoldDB" id="A0A7T5R370"/>
<dbReference type="GO" id="GO:0008270">
    <property type="term" value="F:zinc ion binding"/>
    <property type="evidence" value="ECO:0007669"/>
    <property type="project" value="UniProtKB-KW"/>
</dbReference>
<keyword evidence="9 11" id="KW-0238">DNA-binding</keyword>
<dbReference type="InterPro" id="IPR004504">
    <property type="entry name" value="DNA_repair_RadA"/>
</dbReference>
<dbReference type="HAMAP" id="MF_01498">
    <property type="entry name" value="RadA_bact"/>
    <property type="match status" value="1"/>
</dbReference>
<dbReference type="Pfam" id="PF13541">
    <property type="entry name" value="ChlI"/>
    <property type="match status" value="1"/>
</dbReference>
<evidence type="ECO:0000256" key="2">
    <source>
        <dbReference type="ARBA" id="ARBA00022741"/>
    </source>
</evidence>
<evidence type="ECO:0000256" key="10">
    <source>
        <dbReference type="ARBA" id="ARBA00023204"/>
    </source>
</evidence>
<dbReference type="NCBIfam" id="TIGR00416">
    <property type="entry name" value="sms"/>
    <property type="match status" value="1"/>
</dbReference>
<evidence type="ECO:0000256" key="9">
    <source>
        <dbReference type="ARBA" id="ARBA00023125"/>
    </source>
</evidence>
<sequence>MAKSTKNYVCQSCGAVSSKWSGKCDSCNEWNTLSEETAQAAMPKGMGTKRGRALELVDLSGQSHERLPRLVTGIAEFDRVTGGGVVPGSALLIGGDPGIGKSTLLLQVVCALSKKKARCVYVSGEEAVDQVRLRADRLGLAQSPVELASATNVRDIVATMEEPGKPIDLLVVDSIQTVYVDNVDSAPGTVTQVRTSAQEIIRVAKKRNIIVLFVGHVTKDGQIAGPRVLEHLVDTVLYFEGDRSHQFRILRAVKNRFGPTDEIGVFEMAQEGLVEVANPSALFLSQRQPDVTGSVVLAALEGTRPVLVEVQALVSVSPLGTPRRAVIGYDSGRLAMVLAVLEARCGLQFSGCDVYLNIAGGIRINEPAADLAVAAALVSSLNNVAAPADAVFFGEIGLAGEVRQVPQPDVRLKEASKLGFGKAIIPHRKAVKENRKPDPLRVDELAHLQDLADLLRDQGGSRRAIA</sequence>
<dbReference type="GO" id="GO:0003684">
    <property type="term" value="F:damaged DNA binding"/>
    <property type="evidence" value="ECO:0007669"/>
    <property type="project" value="InterPro"/>
</dbReference>
<evidence type="ECO:0000256" key="4">
    <source>
        <dbReference type="ARBA" id="ARBA00022771"/>
    </source>
</evidence>
<evidence type="ECO:0000256" key="5">
    <source>
        <dbReference type="ARBA" id="ARBA00022801"/>
    </source>
</evidence>
<dbReference type="FunFam" id="3.40.50.300:FF:000050">
    <property type="entry name" value="DNA repair protein RadA"/>
    <property type="match status" value="1"/>
</dbReference>
<evidence type="ECO:0000259" key="14">
    <source>
        <dbReference type="PROSITE" id="PS50162"/>
    </source>
</evidence>
<comment type="function">
    <text evidence="11">Plays a role in repairing double-strand DNA breaks, probably involving stabilizing or processing branched DNA or blocked replication forks.</text>
</comment>
<dbReference type="PANTHER" id="PTHR32472:SF10">
    <property type="entry name" value="DNA REPAIR PROTEIN RADA-LIKE PROTEIN"/>
    <property type="match status" value="1"/>
</dbReference>
<dbReference type="InterPro" id="IPR020588">
    <property type="entry name" value="RecA_ATP-bd"/>
</dbReference>
<evidence type="ECO:0000313" key="16">
    <source>
        <dbReference type="Proteomes" id="UP000595362"/>
    </source>
</evidence>
<evidence type="ECO:0000256" key="3">
    <source>
        <dbReference type="ARBA" id="ARBA00022763"/>
    </source>
</evidence>
<dbReference type="InterPro" id="IPR020568">
    <property type="entry name" value="Ribosomal_Su5_D2-typ_SF"/>
</dbReference>
<dbReference type="Pfam" id="PF18073">
    <property type="entry name" value="Zn_ribbon_LapB"/>
    <property type="match status" value="1"/>
</dbReference>
<dbReference type="PRINTS" id="PR01874">
    <property type="entry name" value="DNAREPAIRADA"/>
</dbReference>
<accession>A0A7T5R370</accession>
<evidence type="ECO:0000256" key="7">
    <source>
        <dbReference type="ARBA" id="ARBA00022840"/>
    </source>
</evidence>
<organism evidence="15 16">
    <name type="scientific">Micavibrio aeruginosavorus</name>
    <dbReference type="NCBI Taxonomy" id="349221"/>
    <lineage>
        <taxon>Bacteria</taxon>
        <taxon>Pseudomonadati</taxon>
        <taxon>Bdellovibrionota</taxon>
        <taxon>Bdellovibrionia</taxon>
        <taxon>Bdellovibrionales</taxon>
        <taxon>Pseudobdellovibrionaceae</taxon>
        <taxon>Micavibrio</taxon>
    </lineage>
</organism>
<dbReference type="SUPFAM" id="SSF52540">
    <property type="entry name" value="P-loop containing nucleoside triphosphate hydrolases"/>
    <property type="match status" value="1"/>
</dbReference>
<dbReference type="PANTHER" id="PTHR32472">
    <property type="entry name" value="DNA REPAIR PROTEIN RADA"/>
    <property type="match status" value="1"/>
</dbReference>
<dbReference type="Proteomes" id="UP000595362">
    <property type="component" value="Chromosome"/>
</dbReference>
<dbReference type="InterPro" id="IPR027417">
    <property type="entry name" value="P-loop_NTPase"/>
</dbReference>
<keyword evidence="6 13" id="KW-0862">Zinc</keyword>
<dbReference type="Gene3D" id="3.40.50.300">
    <property type="entry name" value="P-loop containing nucleotide triphosphate hydrolases"/>
    <property type="match status" value="1"/>
</dbReference>
<dbReference type="CDD" id="cd01121">
    <property type="entry name" value="RadA_SMS_N"/>
    <property type="match status" value="1"/>
</dbReference>
<keyword evidence="7 11" id="KW-0067">ATP-binding</keyword>
<keyword evidence="3 11" id="KW-0227">DNA damage</keyword>
<dbReference type="SMART" id="SM00382">
    <property type="entry name" value="AAA"/>
    <property type="match status" value="1"/>
</dbReference>
<comment type="domain">
    <text evidence="11">The middle region has homology to RecA with ATPase motifs including the RadA KNRFG motif, while the C-terminus is homologous to Lon protease.</text>
</comment>
<evidence type="ECO:0000256" key="8">
    <source>
        <dbReference type="ARBA" id="ARBA00023016"/>
    </source>
</evidence>
<dbReference type="PROSITE" id="PS50162">
    <property type="entry name" value="RECA_2"/>
    <property type="match status" value="1"/>
</dbReference>
<feature type="short sequence motif" description="RadA KNRFG motif" evidence="11">
    <location>
        <begin position="254"/>
        <end position="258"/>
    </location>
</feature>
<dbReference type="InterPro" id="IPR003593">
    <property type="entry name" value="AAA+_ATPase"/>
</dbReference>
<dbReference type="GO" id="GO:0005829">
    <property type="term" value="C:cytosol"/>
    <property type="evidence" value="ECO:0007669"/>
    <property type="project" value="TreeGrafter"/>
</dbReference>
<comment type="function">
    <text evidence="13">DNA-dependent ATPase involved in processing of recombination intermediates, plays a role in repairing DNA breaks. Stimulates the branch migration of RecA-mediated strand transfer reactions, allowing the 3' invading strand to extend heteroduplex DNA faster. Binds ssDNA in the presence of ADP but not other nucleotides, has ATPase activity that is stimulated by ssDNA and various branched DNA structures, but inhibited by SSB. Does not have RecA's homology-searching function.</text>
</comment>
<evidence type="ECO:0000256" key="6">
    <source>
        <dbReference type="ARBA" id="ARBA00022833"/>
    </source>
</evidence>
<protein>
    <recommendedName>
        <fullName evidence="11 12">DNA repair protein RadA</fullName>
    </recommendedName>
</protein>
<evidence type="ECO:0000256" key="12">
    <source>
        <dbReference type="NCBIfam" id="TIGR00416"/>
    </source>
</evidence>
<name>A0A7T5R370_9BACT</name>
<evidence type="ECO:0000256" key="13">
    <source>
        <dbReference type="RuleBase" id="RU003555"/>
    </source>
</evidence>
<dbReference type="GO" id="GO:0005524">
    <property type="term" value="F:ATP binding"/>
    <property type="evidence" value="ECO:0007669"/>
    <property type="project" value="UniProtKB-UniRule"/>
</dbReference>
<dbReference type="GO" id="GO:0140664">
    <property type="term" value="F:ATP-dependent DNA damage sensor activity"/>
    <property type="evidence" value="ECO:0007669"/>
    <property type="project" value="InterPro"/>
</dbReference>